<comment type="cofactor">
    <cofactor evidence="1">
        <name>FAD</name>
        <dbReference type="ChEBI" id="CHEBI:57692"/>
    </cofactor>
</comment>
<protein>
    <recommendedName>
        <fullName evidence="8">FAD/NAD(P)-binding domain-containing protein</fullName>
    </recommendedName>
</protein>
<keyword evidence="3" id="KW-0285">Flavoprotein</keyword>
<keyword evidence="6" id="KW-0560">Oxidoreductase</keyword>
<dbReference type="EMBL" id="CABFNO020001566">
    <property type="protein sequence ID" value="CAH0004387.1"/>
    <property type="molecule type" value="Genomic_DNA"/>
</dbReference>
<evidence type="ECO:0000256" key="5">
    <source>
        <dbReference type="ARBA" id="ARBA00022857"/>
    </source>
</evidence>
<comment type="similarity">
    <text evidence="2">Belongs to the FAD-binding monooxygenase family.</text>
</comment>
<accession>A0A9N9UYV3</accession>
<dbReference type="OrthoDB" id="66881at2759"/>
<evidence type="ECO:0000259" key="8">
    <source>
        <dbReference type="Pfam" id="PF07992"/>
    </source>
</evidence>
<dbReference type="GO" id="GO:0004497">
    <property type="term" value="F:monooxygenase activity"/>
    <property type="evidence" value="ECO:0007669"/>
    <property type="project" value="UniProtKB-KW"/>
</dbReference>
<evidence type="ECO:0000256" key="4">
    <source>
        <dbReference type="ARBA" id="ARBA00022827"/>
    </source>
</evidence>
<keyword evidence="7" id="KW-0503">Monooxygenase</keyword>
<evidence type="ECO:0000313" key="10">
    <source>
        <dbReference type="Proteomes" id="UP000754883"/>
    </source>
</evidence>
<keyword evidence="5" id="KW-0521">NADP</keyword>
<evidence type="ECO:0000256" key="7">
    <source>
        <dbReference type="ARBA" id="ARBA00023033"/>
    </source>
</evidence>
<dbReference type="Proteomes" id="UP000754883">
    <property type="component" value="Unassembled WGS sequence"/>
</dbReference>
<dbReference type="InterPro" id="IPR050775">
    <property type="entry name" value="FAD-binding_Monooxygenases"/>
</dbReference>
<evidence type="ECO:0000256" key="3">
    <source>
        <dbReference type="ARBA" id="ARBA00022630"/>
    </source>
</evidence>
<evidence type="ECO:0000256" key="1">
    <source>
        <dbReference type="ARBA" id="ARBA00001974"/>
    </source>
</evidence>
<dbReference type="AlphaFoldDB" id="A0A9N9UYV3"/>
<dbReference type="Gene3D" id="3.50.50.60">
    <property type="entry name" value="FAD/NAD(P)-binding domain"/>
    <property type="match status" value="2"/>
</dbReference>
<dbReference type="PANTHER" id="PTHR43098:SF3">
    <property type="entry name" value="L-ORNITHINE N(5)-MONOOXYGENASE-RELATED"/>
    <property type="match status" value="1"/>
</dbReference>
<dbReference type="PANTHER" id="PTHR43098">
    <property type="entry name" value="L-ORNITHINE N(5)-MONOOXYGENASE-RELATED"/>
    <property type="match status" value="1"/>
</dbReference>
<dbReference type="SUPFAM" id="SSF51905">
    <property type="entry name" value="FAD/NAD(P)-binding domain"/>
    <property type="match status" value="2"/>
</dbReference>
<keyword evidence="10" id="KW-1185">Reference proteome</keyword>
<reference evidence="10" key="1">
    <citation type="submission" date="2019-06" db="EMBL/GenBank/DDBJ databases">
        <authorList>
            <person name="Broberg M."/>
        </authorList>
    </citation>
    <scope>NUCLEOTIDE SEQUENCE [LARGE SCALE GENOMIC DNA]</scope>
</reference>
<name>A0A9N9UYV3_9HYPO</name>
<proteinExistence type="inferred from homology"/>
<dbReference type="Pfam" id="PF07992">
    <property type="entry name" value="Pyr_redox_2"/>
    <property type="match status" value="1"/>
</dbReference>
<evidence type="ECO:0000256" key="2">
    <source>
        <dbReference type="ARBA" id="ARBA00010139"/>
    </source>
</evidence>
<feature type="domain" description="FAD/NAD(P)-binding" evidence="8">
    <location>
        <begin position="17"/>
        <end position="240"/>
    </location>
</feature>
<organism evidence="9 10">
    <name type="scientific">Clonostachys byssicola</name>
    <dbReference type="NCBI Taxonomy" id="160290"/>
    <lineage>
        <taxon>Eukaryota</taxon>
        <taxon>Fungi</taxon>
        <taxon>Dikarya</taxon>
        <taxon>Ascomycota</taxon>
        <taxon>Pezizomycotina</taxon>
        <taxon>Sordariomycetes</taxon>
        <taxon>Hypocreomycetidae</taxon>
        <taxon>Hypocreales</taxon>
        <taxon>Bionectriaceae</taxon>
        <taxon>Clonostachys</taxon>
    </lineage>
</organism>
<evidence type="ECO:0000313" key="9">
    <source>
        <dbReference type="EMBL" id="CAH0004387.1"/>
    </source>
</evidence>
<evidence type="ECO:0000256" key="6">
    <source>
        <dbReference type="ARBA" id="ARBA00023002"/>
    </source>
</evidence>
<dbReference type="InterPro" id="IPR023753">
    <property type="entry name" value="FAD/NAD-binding_dom"/>
</dbReference>
<dbReference type="InterPro" id="IPR036188">
    <property type="entry name" value="FAD/NAD-bd_sf"/>
</dbReference>
<dbReference type="PRINTS" id="PR00411">
    <property type="entry name" value="PNDRDTASEI"/>
</dbReference>
<sequence length="556" mass="62580">MTLGNQHSNGTRSITADIVIVGGGFGGCSALYWLRQAGYNVKLIEAGSDFGGVWHFNKYPGARVDSEVPLYQLSKPAETWRSFNFTERFPGHVELRDYFAQMSNALDLHRDAIFDSRVIEAKFDAASDSWTMSTDNGIITTSKYAIFATGTTNKPYIPQFPGLDNYQGTILHPCRWPSNLDLRGKKVGIVGQGASGLQILQELAKEDVGADLTVFVRNPPTALPMGQRAISAAESEEKKNAYDVLFSHAKTKDESGYAYDLPTRSFHQDTPEQREQFYSDLWARGSYAILTCNYPEHTYDKAANAELYQYWAKTTRARITDPVKKDIMAPLQQFQWIGTKRPNLEMDYYEMIDRPNVKLVSLKKEAIREFTRTGIVTEVITDNATVEGATHSYDLDVVIMATGYDGVTGSLYEMNIHGKDGVRLQERWSSSIQTYLGMVAPGLPNMFMLYGPQAPSGLANGPPFLELQVDWVIRFLGKLKDEKATTFEAKSAAAKKYVQRNLDVYGQSLAKDTPSWWNGSNIPGKVREPLFWTLGLQEWRKETEQALEDWSRFDLK</sequence>
<reference evidence="9 10" key="2">
    <citation type="submission" date="2021-10" db="EMBL/GenBank/DDBJ databases">
        <authorList>
            <person name="Piombo E."/>
        </authorList>
    </citation>
    <scope>NUCLEOTIDE SEQUENCE [LARGE SCALE GENOMIC DNA]</scope>
</reference>
<keyword evidence="4" id="KW-0274">FAD</keyword>
<gene>
    <name evidence="9" type="ORF">CBYS24578_00011928</name>
</gene>
<comment type="caution">
    <text evidence="9">The sequence shown here is derived from an EMBL/GenBank/DDBJ whole genome shotgun (WGS) entry which is preliminary data.</text>
</comment>